<feature type="chain" id="PRO_5016925477" description="CopG family transcriptional regulator" evidence="1">
    <location>
        <begin position="23"/>
        <end position="142"/>
    </location>
</feature>
<protein>
    <recommendedName>
        <fullName evidence="4">CopG family transcriptional regulator</fullName>
    </recommendedName>
</protein>
<proteinExistence type="predicted"/>
<gene>
    <name evidence="2" type="ORF">DFR50_10487</name>
</gene>
<keyword evidence="3" id="KW-1185">Reference proteome</keyword>
<evidence type="ECO:0000313" key="3">
    <source>
        <dbReference type="Proteomes" id="UP000253529"/>
    </source>
</evidence>
<dbReference type="OrthoDB" id="14727at2"/>
<comment type="caution">
    <text evidence="2">The sequence shown here is derived from an EMBL/GenBank/DDBJ whole genome shotgun (WGS) entry which is preliminary data.</text>
</comment>
<dbReference type="EMBL" id="QNRK01000004">
    <property type="protein sequence ID" value="RBP16810.1"/>
    <property type="molecule type" value="Genomic_DNA"/>
</dbReference>
<organism evidence="2 3">
    <name type="scientific">Roseiarcus fermentans</name>
    <dbReference type="NCBI Taxonomy" id="1473586"/>
    <lineage>
        <taxon>Bacteria</taxon>
        <taxon>Pseudomonadati</taxon>
        <taxon>Pseudomonadota</taxon>
        <taxon>Alphaproteobacteria</taxon>
        <taxon>Hyphomicrobiales</taxon>
        <taxon>Roseiarcaceae</taxon>
        <taxon>Roseiarcus</taxon>
    </lineage>
</organism>
<keyword evidence="1" id="KW-0732">Signal</keyword>
<sequence>MRQYSSTALALTLSLIAVPALAAQQATVYRSPSCGCCEGWVAYLKSNGFDATAVSTDDLGAIKAKMNVPADMQSCHTATIAGYGVEGHAPIEAIARLLAERPHVTGIAVPGMPGGSPGMPGPKEPFTVFTFGPAGETEFMRF</sequence>
<dbReference type="AlphaFoldDB" id="A0A366FRX4"/>
<evidence type="ECO:0008006" key="4">
    <source>
        <dbReference type="Google" id="ProtNLM"/>
    </source>
</evidence>
<dbReference type="Proteomes" id="UP000253529">
    <property type="component" value="Unassembled WGS sequence"/>
</dbReference>
<feature type="signal peptide" evidence="1">
    <location>
        <begin position="1"/>
        <end position="22"/>
    </location>
</feature>
<dbReference type="InterPro" id="IPR007332">
    <property type="entry name" value="DUF411"/>
</dbReference>
<reference evidence="2 3" key="1">
    <citation type="submission" date="2018-06" db="EMBL/GenBank/DDBJ databases">
        <title>Genomic Encyclopedia of Type Strains, Phase IV (KMG-IV): sequencing the most valuable type-strain genomes for metagenomic binning, comparative biology and taxonomic classification.</title>
        <authorList>
            <person name="Goeker M."/>
        </authorList>
    </citation>
    <scope>NUCLEOTIDE SEQUENCE [LARGE SCALE GENOMIC DNA]</scope>
    <source>
        <strain evidence="2 3">DSM 24875</strain>
    </source>
</reference>
<accession>A0A366FRX4</accession>
<evidence type="ECO:0000313" key="2">
    <source>
        <dbReference type="EMBL" id="RBP16810.1"/>
    </source>
</evidence>
<evidence type="ECO:0000256" key="1">
    <source>
        <dbReference type="SAM" id="SignalP"/>
    </source>
</evidence>
<dbReference type="RefSeq" id="WP_113888050.1">
    <property type="nucleotide sequence ID" value="NZ_QNRK01000004.1"/>
</dbReference>
<dbReference type="Pfam" id="PF04214">
    <property type="entry name" value="DUF411"/>
    <property type="match status" value="1"/>
</dbReference>
<name>A0A366FRX4_9HYPH</name>